<name>A0A220TYS7_9BACI</name>
<keyword evidence="1" id="KW-1133">Transmembrane helix</keyword>
<feature type="transmembrane region" description="Helical" evidence="1">
    <location>
        <begin position="12"/>
        <end position="32"/>
    </location>
</feature>
<accession>A0A220TYS7</accession>
<organism evidence="2 3">
    <name type="scientific">Virgibacillus phasianinus</name>
    <dbReference type="NCBI Taxonomy" id="2017483"/>
    <lineage>
        <taxon>Bacteria</taxon>
        <taxon>Bacillati</taxon>
        <taxon>Bacillota</taxon>
        <taxon>Bacilli</taxon>
        <taxon>Bacillales</taxon>
        <taxon>Bacillaceae</taxon>
        <taxon>Virgibacillus</taxon>
    </lineage>
</organism>
<keyword evidence="3" id="KW-1185">Reference proteome</keyword>
<gene>
    <name evidence="2" type="ORF">CFK37_01665</name>
</gene>
<keyword evidence="1" id="KW-0812">Transmembrane</keyword>
<evidence type="ECO:0000313" key="3">
    <source>
        <dbReference type="Proteomes" id="UP000198312"/>
    </source>
</evidence>
<sequence>MAIKKYTRAGNIIFYIGLIVFIFGLSMNENIGWKKFYPEHYTSYSTPIMIVGVVIVIVTNFFRKKKLDESGKGETEKNDRR</sequence>
<evidence type="ECO:0008006" key="4">
    <source>
        <dbReference type="Google" id="ProtNLM"/>
    </source>
</evidence>
<evidence type="ECO:0000313" key="2">
    <source>
        <dbReference type="EMBL" id="ASK61008.1"/>
    </source>
</evidence>
<dbReference type="RefSeq" id="WP_089060285.1">
    <property type="nucleotide sequence ID" value="NZ_CP022315.1"/>
</dbReference>
<dbReference type="Proteomes" id="UP000198312">
    <property type="component" value="Chromosome"/>
</dbReference>
<protein>
    <recommendedName>
        <fullName evidence="4">DUF3098 domain-containing protein</fullName>
    </recommendedName>
</protein>
<dbReference type="AlphaFoldDB" id="A0A220TYS7"/>
<proteinExistence type="predicted"/>
<evidence type="ECO:0000256" key="1">
    <source>
        <dbReference type="SAM" id="Phobius"/>
    </source>
</evidence>
<keyword evidence="1" id="KW-0472">Membrane</keyword>
<dbReference type="KEGG" id="vil:CFK37_01665"/>
<feature type="transmembrane region" description="Helical" evidence="1">
    <location>
        <begin position="44"/>
        <end position="62"/>
    </location>
</feature>
<reference evidence="2 3" key="1">
    <citation type="submission" date="2017-07" db="EMBL/GenBank/DDBJ databases">
        <title>Virgibacillus sp. LM2416.</title>
        <authorList>
            <person name="Tak E.J."/>
            <person name="Bae J.-W."/>
        </authorList>
    </citation>
    <scope>NUCLEOTIDE SEQUENCE [LARGE SCALE GENOMIC DNA]</scope>
    <source>
        <strain evidence="2 3">LM2416</strain>
    </source>
</reference>
<dbReference type="EMBL" id="CP022315">
    <property type="protein sequence ID" value="ASK61008.1"/>
    <property type="molecule type" value="Genomic_DNA"/>
</dbReference>